<feature type="region of interest" description="Disordered" evidence="1">
    <location>
        <begin position="1"/>
        <end position="39"/>
    </location>
</feature>
<accession>A0A367PNF6</accession>
<evidence type="ECO:0008006" key="4">
    <source>
        <dbReference type="Google" id="ProtNLM"/>
    </source>
</evidence>
<reference evidence="2 3" key="1">
    <citation type="submission" date="2018-04" db="EMBL/GenBank/DDBJ databases">
        <title>Cupriavidus necator CR12 genome sequencing and assembly.</title>
        <authorList>
            <person name="Ben Fekih I."/>
            <person name="Mazhar H.S."/>
            <person name="Bello S.K."/>
            <person name="Rensing C."/>
        </authorList>
    </citation>
    <scope>NUCLEOTIDE SEQUENCE [LARGE SCALE GENOMIC DNA]</scope>
    <source>
        <strain evidence="2 3">CR12</strain>
    </source>
</reference>
<dbReference type="EMBL" id="QDHA01000022">
    <property type="protein sequence ID" value="RCJ08727.1"/>
    <property type="molecule type" value="Genomic_DNA"/>
</dbReference>
<feature type="compositionally biased region" description="Basic residues" evidence="1">
    <location>
        <begin position="26"/>
        <end position="39"/>
    </location>
</feature>
<dbReference type="InterPro" id="IPR036709">
    <property type="entry name" value="Autotransporte_beta_dom_sf"/>
</dbReference>
<dbReference type="Proteomes" id="UP000253501">
    <property type="component" value="Unassembled WGS sequence"/>
</dbReference>
<dbReference type="SUPFAM" id="SSF103515">
    <property type="entry name" value="Autotransporter"/>
    <property type="match status" value="1"/>
</dbReference>
<protein>
    <recommendedName>
        <fullName evidence="4">Autotransporter domain-containing protein</fullName>
    </recommendedName>
</protein>
<evidence type="ECO:0000256" key="1">
    <source>
        <dbReference type="SAM" id="MobiDB-lite"/>
    </source>
</evidence>
<comment type="caution">
    <text evidence="2">The sequence shown here is derived from an EMBL/GenBank/DDBJ whole genome shotgun (WGS) entry which is preliminary data.</text>
</comment>
<dbReference type="AlphaFoldDB" id="A0A367PNF6"/>
<organism evidence="2 3">
    <name type="scientific">Cupriavidus necator</name>
    <name type="common">Alcaligenes eutrophus</name>
    <name type="synonym">Ralstonia eutropha</name>
    <dbReference type="NCBI Taxonomy" id="106590"/>
    <lineage>
        <taxon>Bacteria</taxon>
        <taxon>Pseudomonadati</taxon>
        <taxon>Pseudomonadota</taxon>
        <taxon>Betaproteobacteria</taxon>
        <taxon>Burkholderiales</taxon>
        <taxon>Burkholderiaceae</taxon>
        <taxon>Cupriavidus</taxon>
    </lineage>
</organism>
<evidence type="ECO:0000313" key="3">
    <source>
        <dbReference type="Proteomes" id="UP000253501"/>
    </source>
</evidence>
<evidence type="ECO:0000313" key="2">
    <source>
        <dbReference type="EMBL" id="RCJ08727.1"/>
    </source>
</evidence>
<proteinExistence type="predicted"/>
<sequence length="360" mass="38789">MRGRLPHAALQRAPAPTAQRLSMSARQRHRRFHPAPSRRSRPVWRAALAAMGAAALLAAGAAHAQGTPGLSLVGANVQRHANAVLSLMAYSVVPDLTSSSLSIKNTSTNDPGIVMSQLGGGFTISKSFPLYLEGAIAYSRYDPTFVATNGADSRAIPTRWNTFSGTIGVGWDFPLTANKELVFRPIFNASLGNVSSDLSIGKFAVEQVTDRQINFLDGGSLNAYGLGGSVMLDWEHYRENYEIDVELRYTNIHLQSFGGTTSSVTGTATAQTANLWARWRAPTGMHAFDRPVRYVLELSHSHYLGSQAGILGFNYLTTLGTGLELDTSAHEVFVTRIRAVVRYVFGNNVSGVSLGLAASF</sequence>
<gene>
    <name evidence="2" type="ORF">DDK22_09000</name>
</gene>
<name>A0A367PNF6_CUPNE</name>